<evidence type="ECO:0000313" key="2">
    <source>
        <dbReference type="EMBL" id="QDG54606.1"/>
    </source>
</evidence>
<dbReference type="InterPro" id="IPR016024">
    <property type="entry name" value="ARM-type_fold"/>
</dbReference>
<accession>A0A5B8YGA7</accession>
<dbReference type="RefSeq" id="WP_141201050.1">
    <property type="nucleotide sequence ID" value="NZ_CP041186.1"/>
</dbReference>
<keyword evidence="1" id="KW-0732">Signal</keyword>
<feature type="signal peptide" evidence="1">
    <location>
        <begin position="1"/>
        <end position="29"/>
    </location>
</feature>
<dbReference type="Proteomes" id="UP000315995">
    <property type="component" value="Chromosome"/>
</dbReference>
<evidence type="ECO:0000256" key="1">
    <source>
        <dbReference type="SAM" id="SignalP"/>
    </source>
</evidence>
<feature type="chain" id="PRO_5030106884" description="HEAT repeat domain-containing protein" evidence="1">
    <location>
        <begin position="30"/>
        <end position="584"/>
    </location>
</feature>
<dbReference type="SMART" id="SM00567">
    <property type="entry name" value="EZ_HEAT"/>
    <property type="match status" value="3"/>
</dbReference>
<proteinExistence type="predicted"/>
<dbReference type="Gene3D" id="1.25.10.10">
    <property type="entry name" value="Leucine-rich Repeat Variant"/>
    <property type="match status" value="2"/>
</dbReference>
<reference evidence="2 3" key="1">
    <citation type="submission" date="2019-06" db="EMBL/GenBank/DDBJ databases">
        <title>Persicimonas caeni gen. nov., sp. nov., a predatory bacterium isolated from solar saltern.</title>
        <authorList>
            <person name="Wang S."/>
        </authorList>
    </citation>
    <scope>NUCLEOTIDE SEQUENCE [LARGE SCALE GENOMIC DNA]</scope>
    <source>
        <strain evidence="2 3">YN101</strain>
    </source>
</reference>
<dbReference type="InterPro" id="IPR004155">
    <property type="entry name" value="PBS_lyase_HEAT"/>
</dbReference>
<dbReference type="EMBL" id="CP041186">
    <property type="protein sequence ID" value="QDG54606.1"/>
    <property type="molecule type" value="Genomic_DNA"/>
</dbReference>
<dbReference type="SUPFAM" id="SSF48371">
    <property type="entry name" value="ARM repeat"/>
    <property type="match status" value="1"/>
</dbReference>
<accession>A0A4Y6Q220</accession>
<dbReference type="AlphaFoldDB" id="A0A4Y6Q220"/>
<sequence>MNLALLKTTAGRKLAAALVALCLVPALTACEQPDWENPDYISKRLMEDDPTGRTLALQKLGELDEEAKKKVAPALAKVYLDGGQNQKDAMQILVQLRVPEAKDAYMKEVQENATGYASAAASALGEAGVKEAIPDMIALYKSSDDNELKQGLLQAFAHMPDPQMVGLLTETLNLDVDNYPIALHAYSCEVMGEIAQKTPQSIDEPAKQALVKGLFLGNMKGQNVSKECGLAVQQLGSPAVPLLIQTFKGENKEVQDLLLKYNKPPNFSFPANRTKAVAAVRLGGLKTSKAVEPFLADLNSTKEAPEQLSGQHAIQWRVTEAQATSEIINGLGDIGDKKATEVLAGIVKKEKIEEEWDEITDYQVELQLRQDAAFSLVRLGDRAGTDALLEMAEKGVITDLEKLAVQVQGTPREMPITDRYQFNWMMAQAYAYLTDADGLDGLVALIKNTKEKELKKKYESFIPAIKEGGKCLAKGKPADQADCFGKLLASKDKVVAKKAAYELSRLPPQAAGPVVAKNLAHDNLEVREVLTFAAYRVPTKSMVDTIDKLLEDEKDKGGAYKLDHYRMKLLRAWLENNVAAVAQK</sequence>
<dbReference type="InterPro" id="IPR011989">
    <property type="entry name" value="ARM-like"/>
</dbReference>
<name>A0A4Y6Q220_PERCE</name>
<gene>
    <name evidence="2" type="ORF">FIV42_28825</name>
</gene>
<keyword evidence="3" id="KW-1185">Reference proteome</keyword>
<evidence type="ECO:0008006" key="4">
    <source>
        <dbReference type="Google" id="ProtNLM"/>
    </source>
</evidence>
<organism evidence="2 3">
    <name type="scientific">Persicimonas caeni</name>
    <dbReference type="NCBI Taxonomy" id="2292766"/>
    <lineage>
        <taxon>Bacteria</taxon>
        <taxon>Deltaproteobacteria</taxon>
        <taxon>Bradymonadales</taxon>
        <taxon>Bradymonadaceae</taxon>
        <taxon>Persicimonas</taxon>
    </lineage>
</organism>
<dbReference type="PROSITE" id="PS51257">
    <property type="entry name" value="PROKAR_LIPOPROTEIN"/>
    <property type="match status" value="1"/>
</dbReference>
<protein>
    <recommendedName>
        <fullName evidence="4">HEAT repeat domain-containing protein</fullName>
    </recommendedName>
</protein>
<evidence type="ECO:0000313" key="3">
    <source>
        <dbReference type="Proteomes" id="UP000315995"/>
    </source>
</evidence>
<dbReference type="OrthoDB" id="5480473at2"/>